<evidence type="ECO:0000313" key="4">
    <source>
        <dbReference type="Proteomes" id="UP000265520"/>
    </source>
</evidence>
<evidence type="ECO:0000259" key="2">
    <source>
        <dbReference type="Pfam" id="PF02897"/>
    </source>
</evidence>
<evidence type="ECO:0000256" key="1">
    <source>
        <dbReference type="ARBA" id="ARBA00005228"/>
    </source>
</evidence>
<feature type="domain" description="Peptidase S9A N-terminal" evidence="2">
    <location>
        <begin position="13"/>
        <end position="114"/>
    </location>
</feature>
<dbReference type="PANTHER" id="PTHR11757:SF19">
    <property type="entry name" value="PROLYL ENDOPEPTIDASE-LIKE"/>
    <property type="match status" value="1"/>
</dbReference>
<comment type="similarity">
    <text evidence="1">Belongs to the peptidase S9A family.</text>
</comment>
<dbReference type="Proteomes" id="UP000265520">
    <property type="component" value="Unassembled WGS sequence"/>
</dbReference>
<reference evidence="3 4" key="1">
    <citation type="journal article" date="2018" name="Front. Plant Sci.">
        <title>Red Clover (Trifolium pratense) and Zigzag Clover (T. medium) - A Picture of Genomic Similarities and Differences.</title>
        <authorList>
            <person name="Dluhosova J."/>
            <person name="Istvanek J."/>
            <person name="Nedelnik J."/>
            <person name="Repkova J."/>
        </authorList>
    </citation>
    <scope>NUCLEOTIDE SEQUENCE [LARGE SCALE GENOMIC DNA]</scope>
    <source>
        <strain evidence="4">cv. 10/8</strain>
        <tissue evidence="3">Leaf</tissue>
    </source>
</reference>
<dbReference type="SUPFAM" id="SSF50993">
    <property type="entry name" value="Peptidase/esterase 'gauge' domain"/>
    <property type="match status" value="1"/>
</dbReference>
<keyword evidence="4" id="KW-1185">Reference proteome</keyword>
<organism evidence="3 4">
    <name type="scientific">Trifolium medium</name>
    <dbReference type="NCBI Taxonomy" id="97028"/>
    <lineage>
        <taxon>Eukaryota</taxon>
        <taxon>Viridiplantae</taxon>
        <taxon>Streptophyta</taxon>
        <taxon>Embryophyta</taxon>
        <taxon>Tracheophyta</taxon>
        <taxon>Spermatophyta</taxon>
        <taxon>Magnoliopsida</taxon>
        <taxon>eudicotyledons</taxon>
        <taxon>Gunneridae</taxon>
        <taxon>Pentapetalae</taxon>
        <taxon>rosids</taxon>
        <taxon>fabids</taxon>
        <taxon>Fabales</taxon>
        <taxon>Fabaceae</taxon>
        <taxon>Papilionoideae</taxon>
        <taxon>50 kb inversion clade</taxon>
        <taxon>NPAAA clade</taxon>
        <taxon>Hologalegina</taxon>
        <taxon>IRL clade</taxon>
        <taxon>Trifolieae</taxon>
        <taxon>Trifolium</taxon>
    </lineage>
</organism>
<accession>A0A392P2P5</accession>
<sequence>GSLCSKPQADRVSNLAWAKDGQALLYVVTDQKMRPYRIYYSLIGSTDEDVLLLEESDENVHISIRHTKDFKFVTVNTLSPTSSKVFLINAADPLSGLKLVWECDAVAHCVVEHHRVQRKLIQIQENGR</sequence>
<feature type="non-terminal residue" evidence="3">
    <location>
        <position position="1"/>
    </location>
</feature>
<dbReference type="Pfam" id="PF02897">
    <property type="entry name" value="Peptidase_S9_N"/>
    <property type="match status" value="1"/>
</dbReference>
<dbReference type="EMBL" id="LXQA010060403">
    <property type="protein sequence ID" value="MCI06004.1"/>
    <property type="molecule type" value="Genomic_DNA"/>
</dbReference>
<protein>
    <submittedName>
        <fullName evidence="3">Prolyl oligopeptidase-like protein</fullName>
    </submittedName>
</protein>
<dbReference type="GO" id="GO:0004252">
    <property type="term" value="F:serine-type endopeptidase activity"/>
    <property type="evidence" value="ECO:0007669"/>
    <property type="project" value="InterPro"/>
</dbReference>
<dbReference type="Gene3D" id="2.130.10.120">
    <property type="entry name" value="Prolyl oligopeptidase, N-terminal domain"/>
    <property type="match status" value="1"/>
</dbReference>
<dbReference type="AlphaFoldDB" id="A0A392P2P5"/>
<dbReference type="PANTHER" id="PTHR11757">
    <property type="entry name" value="PROTEASE FAMILY S9A OLIGOPEPTIDASE"/>
    <property type="match status" value="1"/>
</dbReference>
<comment type="caution">
    <text evidence="3">The sequence shown here is derived from an EMBL/GenBank/DDBJ whole genome shotgun (WGS) entry which is preliminary data.</text>
</comment>
<dbReference type="InterPro" id="IPR051543">
    <property type="entry name" value="Serine_Peptidase_S9A"/>
</dbReference>
<name>A0A392P2P5_9FABA</name>
<dbReference type="InterPro" id="IPR023302">
    <property type="entry name" value="Pept_S9A_N"/>
</dbReference>
<evidence type="ECO:0000313" key="3">
    <source>
        <dbReference type="EMBL" id="MCI06004.1"/>
    </source>
</evidence>
<proteinExistence type="inferred from homology"/>